<dbReference type="GO" id="GO:0006310">
    <property type="term" value="P:DNA recombination"/>
    <property type="evidence" value="ECO:0007669"/>
    <property type="project" value="UniProtKB-KW"/>
</dbReference>
<keyword evidence="1" id="KW-0175">Coiled coil</keyword>
<organism evidence="3">
    <name type="scientific">bioreactor metagenome</name>
    <dbReference type="NCBI Taxonomy" id="1076179"/>
    <lineage>
        <taxon>unclassified sequences</taxon>
        <taxon>metagenomes</taxon>
        <taxon>ecological metagenomes</taxon>
    </lineage>
</organism>
<gene>
    <name evidence="3" type="ORF">SDC9_142249</name>
</gene>
<evidence type="ECO:0000313" key="3">
    <source>
        <dbReference type="EMBL" id="MPM95098.1"/>
    </source>
</evidence>
<evidence type="ECO:0008006" key="4">
    <source>
        <dbReference type="Google" id="ProtNLM"/>
    </source>
</evidence>
<comment type="caution">
    <text evidence="3">The sequence shown here is derived from an EMBL/GenBank/DDBJ whole genome shotgun (WGS) entry which is preliminary data.</text>
</comment>
<protein>
    <recommendedName>
        <fullName evidence="4">DNA recombination protein RmuC</fullName>
    </recommendedName>
</protein>
<dbReference type="AlphaFoldDB" id="A0A645E150"/>
<dbReference type="EMBL" id="VSSQ01041630">
    <property type="protein sequence ID" value="MPM95098.1"/>
    <property type="molecule type" value="Genomic_DNA"/>
</dbReference>
<accession>A0A645E150</accession>
<reference evidence="3" key="1">
    <citation type="submission" date="2019-08" db="EMBL/GenBank/DDBJ databases">
        <authorList>
            <person name="Kucharzyk K."/>
            <person name="Murdoch R.W."/>
            <person name="Higgins S."/>
            <person name="Loffler F."/>
        </authorList>
    </citation>
    <scope>NUCLEOTIDE SEQUENCE</scope>
</reference>
<keyword evidence="2" id="KW-0233">DNA recombination</keyword>
<proteinExistence type="predicted"/>
<evidence type="ECO:0000256" key="2">
    <source>
        <dbReference type="ARBA" id="ARBA00023172"/>
    </source>
</evidence>
<dbReference type="PANTHER" id="PTHR30563:SF0">
    <property type="entry name" value="DNA RECOMBINATION PROTEIN RMUC"/>
    <property type="match status" value="1"/>
</dbReference>
<name>A0A645E150_9ZZZZ</name>
<dbReference type="InterPro" id="IPR003798">
    <property type="entry name" value="DNA_recombination_RmuC"/>
</dbReference>
<sequence>MTEAYQKESNERFSLGNEVKKLAELNQLMSEEARNLTKALKGETKTQGDWGEMILETILEKSGLRKDEEYFMQYELKDEEGKALRSDAENKKMRPDAVVKYPDNRTVIIDSKVSLNAFTRYVEASDPETQQKELEAHVTAVKNHVIALSTKGYDDYDKALDFVMMFIPSEPAYIAAMQGDSNLWSFAYDKRILLMNPTNLITSLKLIVDLWKREYQNRNSLAIAERGAFLYDKFVGFVENLQKVGVKLEDATKSYENAYSLLATGPGNLMRQAEELKKLGVKSKKQLAKGLIQGEGELGDNE</sequence>
<dbReference type="Pfam" id="PF02646">
    <property type="entry name" value="RmuC"/>
    <property type="match status" value="1"/>
</dbReference>
<dbReference type="PANTHER" id="PTHR30563">
    <property type="entry name" value="DNA RECOMBINATION PROTEIN RMUC"/>
    <property type="match status" value="1"/>
</dbReference>
<evidence type="ECO:0000256" key="1">
    <source>
        <dbReference type="ARBA" id="ARBA00023054"/>
    </source>
</evidence>